<dbReference type="Gene3D" id="3.30.559.30">
    <property type="entry name" value="Nonribosomal peptide synthetase, condensation domain"/>
    <property type="match status" value="6"/>
</dbReference>
<keyword evidence="4" id="KW-0677">Repeat</keyword>
<dbReference type="PANTHER" id="PTHR45527:SF1">
    <property type="entry name" value="FATTY ACID SYNTHASE"/>
    <property type="match status" value="1"/>
</dbReference>
<dbReference type="Gene3D" id="3.40.50.12780">
    <property type="entry name" value="N-terminal domain of ligase-like"/>
    <property type="match status" value="1"/>
</dbReference>
<dbReference type="InterPro" id="IPR029058">
    <property type="entry name" value="AB_hydrolase_fold"/>
</dbReference>
<dbReference type="InterPro" id="IPR009081">
    <property type="entry name" value="PP-bd_ACP"/>
</dbReference>
<dbReference type="InterPro" id="IPR001031">
    <property type="entry name" value="Thioesterase"/>
</dbReference>
<dbReference type="SUPFAM" id="SSF47336">
    <property type="entry name" value="ACP-like"/>
    <property type="match status" value="5"/>
</dbReference>
<dbReference type="InterPro" id="IPR000873">
    <property type="entry name" value="AMP-dep_synth/lig_dom"/>
</dbReference>
<dbReference type="STRING" id="417102.CA982_21445"/>
<dbReference type="InterPro" id="IPR036736">
    <property type="entry name" value="ACP-like_sf"/>
</dbReference>
<keyword evidence="3" id="KW-0597">Phosphoprotein</keyword>
<dbReference type="RefSeq" id="WP_086537216.1">
    <property type="nucleotide sequence ID" value="NZ_NGFO01000031.1"/>
</dbReference>
<dbReference type="NCBIfam" id="NF003417">
    <property type="entry name" value="PRK04813.1"/>
    <property type="match status" value="5"/>
</dbReference>
<dbReference type="Pfam" id="PF00550">
    <property type="entry name" value="PP-binding"/>
    <property type="match status" value="5"/>
</dbReference>
<dbReference type="InterPro" id="IPR020802">
    <property type="entry name" value="TesA-like"/>
</dbReference>
<dbReference type="EMBL" id="NGFO01000031">
    <property type="protein sequence ID" value="OUC76563.1"/>
    <property type="molecule type" value="Genomic_DNA"/>
</dbReference>
<dbReference type="GO" id="GO:0031177">
    <property type="term" value="F:phosphopantetheine binding"/>
    <property type="evidence" value="ECO:0007669"/>
    <property type="project" value="InterPro"/>
</dbReference>
<dbReference type="GO" id="GO:0044550">
    <property type="term" value="P:secondary metabolite biosynthetic process"/>
    <property type="evidence" value="ECO:0007669"/>
    <property type="project" value="TreeGrafter"/>
</dbReference>
<proteinExistence type="predicted"/>
<evidence type="ECO:0000313" key="9">
    <source>
        <dbReference type="Proteomes" id="UP000194632"/>
    </source>
</evidence>
<dbReference type="InterPro" id="IPR023213">
    <property type="entry name" value="CAT-like_dom_sf"/>
</dbReference>
<dbReference type="PROSITE" id="PS00012">
    <property type="entry name" value="PHOSPHOPANTETHEINE"/>
    <property type="match status" value="3"/>
</dbReference>
<dbReference type="InterPro" id="IPR001242">
    <property type="entry name" value="Condensation_dom"/>
</dbReference>
<dbReference type="InterPro" id="IPR006162">
    <property type="entry name" value="Ppantetheine_attach_site"/>
</dbReference>
<dbReference type="PROSITE" id="PS00455">
    <property type="entry name" value="AMP_BINDING"/>
    <property type="match status" value="5"/>
</dbReference>
<dbReference type="Pfam" id="PF00501">
    <property type="entry name" value="AMP-binding"/>
    <property type="match status" value="5"/>
</dbReference>
<evidence type="ECO:0000256" key="3">
    <source>
        <dbReference type="ARBA" id="ARBA00022553"/>
    </source>
</evidence>
<dbReference type="OrthoDB" id="5475787at2"/>
<dbReference type="NCBIfam" id="TIGR01733">
    <property type="entry name" value="AA-adenyl-dom"/>
    <property type="match status" value="5"/>
</dbReference>
<evidence type="ECO:0000256" key="6">
    <source>
        <dbReference type="SAM" id="MobiDB-lite"/>
    </source>
</evidence>
<dbReference type="GO" id="GO:0003824">
    <property type="term" value="F:catalytic activity"/>
    <property type="evidence" value="ECO:0007669"/>
    <property type="project" value="InterPro"/>
</dbReference>
<feature type="domain" description="Carrier" evidence="7">
    <location>
        <begin position="2555"/>
        <end position="2629"/>
    </location>
</feature>
<feature type="domain" description="Carrier" evidence="7">
    <location>
        <begin position="5766"/>
        <end position="5841"/>
    </location>
</feature>
<comment type="cofactor">
    <cofactor evidence="1">
        <name>pantetheine 4'-phosphate</name>
        <dbReference type="ChEBI" id="CHEBI:47942"/>
    </cofactor>
</comment>
<evidence type="ECO:0000256" key="2">
    <source>
        <dbReference type="ARBA" id="ARBA00022450"/>
    </source>
</evidence>
<dbReference type="NCBIfam" id="TIGR01720">
    <property type="entry name" value="NRPS-para261"/>
    <property type="match status" value="1"/>
</dbReference>
<dbReference type="PROSITE" id="PS50075">
    <property type="entry name" value="CARRIER"/>
    <property type="match status" value="5"/>
</dbReference>
<feature type="region of interest" description="Disordered" evidence="6">
    <location>
        <begin position="1"/>
        <end position="29"/>
    </location>
</feature>
<comment type="caution">
    <text evidence="8">The sequence shown here is derived from an EMBL/GenBank/DDBJ whole genome shotgun (WGS) entry which is preliminary data.</text>
</comment>
<keyword evidence="9" id="KW-1185">Reference proteome</keyword>
<dbReference type="SUPFAM" id="SSF56801">
    <property type="entry name" value="Acetyl-CoA synthetase-like"/>
    <property type="match status" value="5"/>
</dbReference>
<dbReference type="CDD" id="cd19540">
    <property type="entry name" value="LCL_NRPS-like"/>
    <property type="match status" value="2"/>
</dbReference>
<dbReference type="InterPro" id="IPR042099">
    <property type="entry name" value="ANL_N_sf"/>
</dbReference>
<dbReference type="Gene3D" id="2.30.38.10">
    <property type="entry name" value="Luciferase, Domain 3"/>
    <property type="match status" value="4"/>
</dbReference>
<dbReference type="Pfam" id="PF00975">
    <property type="entry name" value="Thioesterase"/>
    <property type="match status" value="1"/>
</dbReference>
<dbReference type="Pfam" id="PF00668">
    <property type="entry name" value="Condensation"/>
    <property type="match status" value="7"/>
</dbReference>
<sequence length="6144" mass="653930">MTISDKDLVNPSASTSTRPSAAAPTRPGSGIDSLPLSAAQRGIWFAQHLAGDLPISVAQYVDIDGELDTELLATVCRTTGREFGSGHLRLIVVDGEPRQYVAAQGAPVRTVDLRDEPDPIAAAHRMMVRDYTTPLDLLADHLMTSIVYRVGDEHYIWYLRAHHIALDGFAAVTMVRRITELYNAAVRGDPAPPSKASDIADIIAQDASYPGSTRHDNDRKYWSEHLEGAPPVVTLAGRHGKPTLHPILVSAPIPEGTAQLLDVAAHEGGGVTPVIVAAFAAYLARMTGSAEVLLSLPVSGRHSAVLRRSGGMVANVVPLRVPVAGRTLGDVVTSVQGELLSALRRQRYRQEDIFADMGMARDESASFGPAVNLMMVDSEVVLGGVTGRLHVLTSGPTSDLFVNIYPGAGKSSTHIDLQGNPNIYTPDELTAHHRRFLMFLHEFLGGAPDDHVGRLPLLDEQERSALLPVRGADPAEPRLLADVLADTVARQPDSVAVRASGQEMTYRELDAASSRLARRLRTAGCVPETSVAVLLRRSLGTVVAVWAVAKTGAAIVQVDPEYPRKRIEHIFADSSARAAITVDEFADRVPPAALRIDLGDLSTDADPGDHDTAGDGPVRSTCARLQNVAYMTYTSGSTGVPKGVQVTHSGLASLIADRTHTYGLGPNSRVSYALSPSFDASLEQLLTCFATGAALVVVPPEIIGGERLTRLLADEQVTHLTLTPAMLATVEPELLAMLQTVVVGGDRCAPHVVERWTRTATMINEYGPTESTITAASSVVEPVGEVTVGGPIRGTSVMVLDHALQPVPMGTAGELYLAGPGLARGYAHLPGQTATRFVAHPHGVPGERMYRTGDLARWVGAPASPSLELLGRTDFQLKIRGYRIEPGEIDAALTGHSQVEQSVTVPARNGAGTTVLASYVVPAAGRTPEPAELERFARECLPPHLVPAVITTLDALPLNPFGKVDRRALPAPVFAAARSGRPPSTPREYQLAQLFSDVLGVAEVGADDSFFVLGGDSILSIQLVARAKTSGLAFTTQDVFEHKTVAALAAMASDVADDAGLRELPGGAIGSLPLSPIMHAMLERGPIDRFGQAALVELPDAVERDELVRTLSAVLDRHDILRAALVDDLADQPHVVVRPPGTVDADGVLEHSWLDQRDAVEIDRHLQAAADRLDPRAGVLVRFVWMQDRERTAPDLMWLVIHHLAVDGVSWRILLADLVAAWHQVREGSVPNLGLPTTSVRRWVHGLAEQAPARTAAELDRWTEVVAPEDRLLGRRALDPDRDIVATAGRVRVRIPADVTEPVLTTIPARFHGGANDPLLAALALALAQWRRRHGQTDGSELIALEGHGREEAAVPGADLTSTVGWFTSRFPVRLELHGVDLEDAFTGGESAGLAIKQVKEQLRAAPDHGIGYGLVRYLDPTGREVLGNRPEPQISLNYLGRMGTGEHTGPWMPARGFDALAGTGDPWMALPALVDINAIAEPGPAGVELDVGWEYASLVLDRVDVEELAALWVQALKGLAQHVRSGTAGGHTPSDFPLVSVSQGDIDRWAVAHPSMVDVWPLTALQSGLLFHAIYDDTADGYTVQAELRLGGSLRPERMRRAAQGLLDRHDSLRVAFVETGAGPRQIVLDDVSVDWSESDLTGIADADDRDRAVRRLIAEAAGPFDLAHPPLVRFRLVRVARGDIVGTSDTADIVGTSDTADIVGTSDTDEYLLSITNHHIVLDGWSMPVLISELLRLYLTDDARVGDTGLPGPRTFRDYLQWLHARDHDATARAWQETLAGIESPTRLTGVPERGATGEIGESGLELDSATTEAIAGLGRAHGVTANTSIQVAWALLLSIMTGRSDVVFGNTVSDRPAAIPGIEQMIGLFINTLPVRIRLDPDERVVDLLTRAQSEQAAMLDHRDIGLAELQRVTGVADMFDTATVLESYPVDPDEINRMLADAGLRWNGLTAHDATPYPVSLQVTPPRPGGTEHSGDARPGTYELLLKYAVDRLDRESADVLLERFVLLLRQIAAEPGRKVAALASCWDTERAALCPVEGPPPVSARVLRDILADTARRHPEAPAVRADGTTMTYRELRSRSDRLAAELAARGAGPETSVALAIPRSAALIVAIWAVARTGAAFVAVDPGNPAYRIAELLADARSTIGVTVDAVVPNLPDTVEWLTLVGPGSLPLGDDTAVPDRPVAPVALRPDNAAYLIFTSGSTGRPKAVHITHRGLADRVVEYAESFAVHPDSTILQVASPGFDACVSEVLVAHSAGACLVVAPPEVYGGSDLEDLLRTERVSHAIITPTVLNTMDPARLPALRIVAVVGEATGADIVNRWSPGRRLMNHYGPTESTIWATGADDLRPGEPVTIGEPIRGVSAFVLDTWLRPVPVGVVGELYLGGPGLARGYFDRPGVSATRFVADPLRAPGERLYRTGDAVRWVRADGVLRLEYLGRNDQQVKIHGLRIETGDIDAHLVRNAGVAQASTVLQRGHAGHPVIVSYVVGTPDGAPDVHALHDELANTLPHYMVPAAIVELESMPVTRSGKVDTKALRQCDFRAESGGGRAPETPAERIIATLFAEVLQLDDVTADDNFFTLGGDSIVSMQLVAAAKAAGLSITPRAVFEAKTVAALAAVATGTGHTGAGRGASGPNTDVQSVVGSGEVAVTPTDSHLDELPDADLEGLRHRFPALTDVWPLSPTQSGIHFHSTLDPDSVDDYTVQSTIALSGPVDGELLHRAAQAVVDRHDILRTAFVQTSRGPRQIVVGDVEVRFRTVDLTTAEDRGSARRIAADDAAAGFDLAEPSLIRFTLVRLDTDRFALHVTNHHVILDGWSMPLLFGELLQYYGDPAQIGAAGPAASYRNYLAWLAAQDHDASTAAWAQAYADVDGPTRVTRRGPAMSGVPAGEVAAELPEQEYARLRSAAADSAVTVGTALSAAWALVLRTLTGETDVVLGSAVAGRPPELPGVERALGMFLDTVPIRVRLEPSMSLRDLLVHVQDANALVLDHHYVGLPAIHRAVGRLDLFDTALAFQSFPLREDALQQLVTSAGLHVDGITGLDATPYPLSVVVAPKTDGEGEPGLGITVRFHRDEFDETRAREIADHFVECLARIADGPGARLGDLRHAGTVGAGRAGEMAPPATLLDILTASAGHDPDAIAVTCGQTSMSYRQLDAESDRVARQILRRTAGRLVACALPRSVEATIAIWAAAKAGVPFLPLDPNLPAERIEFVLADSRAGLGITVGACRTELPDSIDWIVVDDTQSDEPYTDANVAAPGSLRSERASVSPGYPITDTERGGPIRIADTAYVIYTSGSTGTPKGVAVSHRGLSQVVAAQRAVLGVDHSSTVLQVASPSFDAFVFELLMAHGSGGRLAVSPPEVYGGPDLANLIRREDISHAVLTPSALATVPADGLDSLRVLATAGEPVGPELVWRWAGARNMVNLYGPTESTIWATASAPLGVAGPITIGTAVGPVGTMVLDSWLRPVPQGVVGELYLVGPGLADGYVGRAATTAARFVPCPADVPGTRMYRTGDLVRTSRSGDLEYVGRNDFQVKVRGTRVEVGEIDVRLGSRVDVAYAVTVPHGGNGTPQSLVSYVTAAPGVSLSGAELRASLEQTLPAYMVPAAVVVLDEIPLTPTGKLDRRRLPEPVFAAREFRAPSDRAEVAVATVFQEVLGIPRVGADDDFFELGGDSLSASVVTARLGAELGVRIPLRSVFRAPGVAALAELVGSLGDDRRTPLTATVRPERLPLSLAQQRMWFLNRMEPESPAYNIPVVLELTGRLDLRALEQALGDVVERHEVLRTIYPETDGEPRQLILDEVAVAVESSRAPMAEVEDIVVGFVRRGFDVTTSVPIRVAVVAVDPDGAAHDHREPADGRFLLVLVVHHIAGDGQSMAPLAHDVMTSYAARLAGAEPPWEPLAIHYADYALWQRQMLGSEDDPTSLMRTQLDFWRSTMAGAPDVLDLPTDRPRPPAATLAGGQVPVAIDAHRHGQLLALARSHGASLFMVLHAALATVLGRLGGGDDVVIGTPVAGRGEPGLEPLVGMFVNTLALRTGLDAAEPFAGLLDRVRDVDLDAFEHSDVPFERIVSELNPQRSTAHHPLFQVALAFQNLSGVDVELPDLRVSRAQADTGICQFDLQLVLAESYADNGAAQGISGTMMFARDLFDPGTVAGFVRRLELVLDAIVADASTPVGDIDWLGGTERAELLSVVGSGAVAEPALLPEIFAAAVEADPDGTAVIAGDVELSYGELDRRSNRLARQLIRSGAAPERPVVVAVERSVESLVAWWAVVKTGAPYVPVDPHYPAARIDQMVSDSAAPLGVTTRDSRPALSGALDWVVLDDPATAAEIGELPSAPIDRSDRVCPIRPANIAWVVFTSGSTGVPKGVAVSHAGVADYLATLHVDRAAGSSPRVLHFASPSFDASLLEILLAVSAAAALVVAPTGMRGGRELADFLRHHRVSHAFVTPAALASVEPDGLDDLRVVFSGGDEVPTDLVSRWVGADAAGARQFRVLYGPTETTIVATATAPLQVGERSTIGSALAGMQTLVLDPRLQPVPDGVAGELYLSGPALARGYLNRPGVSAARFVAHPFGRSGERAYRTGDIVRRNPAGMLEFLGRNDFQVKVHGFRVELGEIDAALTGLAAVAFAVTVPRHDAGIGMRLVSYVVPAPGVALTGEKLRAGLGEVLPSYMVPAAVVVLDEIPLTPSGKLDRRALPAPIVTTRTFRAPATPVEEIVAGVFADVLSVDAAVGADDDFFDLGGNSLAATRVVARIGAALDTTIPVSLIFEASTVTRLAARAESHADTGRVGLVAHARPERVPLSYAQQRMWFLNRIEPDSSAYSIPIVVRLSGDLDVDALHRAIGDVVDRHEILRTVYPFVEGEPAQVILPAEADIVPMEVAQVAESELDPAIADLIGTPFDLTAQASTRIVLFDLGGDEWVFAVVLHHIGGDGSSLTPLARDIMTAYVARLQGDAPGWAPLPVQYADYAIWQRAVLGSEADPDSLLRAQIDYWVEQLADTPPLLELPTDRPRPATQSYAGDSVGLIVDADLHAGLQRVARAHNTTLFMVFHAALAALLARLAATDDVAIGTPYAGRGERDLDDLIGMFVNTLVLRTRVRSGLSFAQLIDDVRDTDLAAFGHADVPFERLVSELNPVRSDAHNPLFQVMLAFQNISTTDIELPDLSVRAVEPDTGLALFDLQVTVADAYAADGTPAGITGGVTFASDLFDASTVERFVERLVGMLEAMTTDPDRAVHDVDMLDDAERLAALQDTNATSHHVDPGETLASMFASAAAVHAEETAVISGAVTQSYAEFAGRVNRLARWMIAQGVGPDSLVALRMRRSLDQITAMYAVHAAGGGYVPIDPDHPAERIDYMIECAQPVLVLSSLDSVDLSGFDDAPLTDDLRIRPLNPDALAYVLFTSGSTGRPKGVAVSHRSVINQVHWISAEYGLNRADVVLQKTPATFDVSVWELFATLAVGARLVIARPDGHTDPRYLAEVMSAHRVTITSFVPSMLAVFADALPAGSATSLRTLLVAGEAFGPDVVDAARRALPGVEMYNLYGPTEFTVHATSAAVGTAGDGAVPMGVPVWNACAYVLDSRMRPVPAGVTGDLYLSGTQVARGYHGRPGLTADRFVADPFVDGARMYRTGDLVRRRRTGELEYLGRSDFQVKLRGLRIELGEIEAVFAGHPGVARAAAAVTSTDAVDYLTVYLVPAGSDRGGAGSVDTAEVVAFASAALPGYMMPTAVMVLDSLPFTASGKLDRARLPQPPRGASGFRAPSSWLETEIARTFEHVLGVPRVGADDDFYALGGNSLRSVQVVNDLETELHVEIPIRWMLSDSSPADLARRIEAGMRDGFDADHDVANGPGGPGSRGGGFDVLLPIRPEGEQAPLFCIHPASGLSWCYQTLSRQIPRGRPVYGVQAPQIGGEVPGPTTMSEIARRYFDEIRSVQPEGPYHLLGWSLGGVIAHAVAAEMRAAGHEVALLAMLDAEADGVDTSAITTVTAGELISNLGPVLGIDFVSSDATAERAAEQIAERLGDGFGIDAATIERLTDAYNLLIRATGDWCPPIVETDLLYFTAVRDRRPDAVGADGWGRYVRGSITNVDVDTHHLGMTENEAIVRIAAVLDDHLTSESASQQVRSGLAFAHDDRFTIKK</sequence>
<feature type="domain" description="Carrier" evidence="7">
    <location>
        <begin position="4715"/>
        <end position="4791"/>
    </location>
</feature>
<dbReference type="InterPro" id="IPR045851">
    <property type="entry name" value="AMP-bd_C_sf"/>
</dbReference>
<dbReference type="UniPathway" id="UPA00011"/>
<dbReference type="InterPro" id="IPR010071">
    <property type="entry name" value="AA_adenyl_dom"/>
</dbReference>
<dbReference type="GO" id="GO:0017000">
    <property type="term" value="P:antibiotic biosynthetic process"/>
    <property type="evidence" value="ECO:0007669"/>
    <property type="project" value="UniProtKB-KW"/>
</dbReference>
<organism evidence="8 9">
    <name type="scientific">Gordonia lacunae</name>
    <dbReference type="NCBI Taxonomy" id="417102"/>
    <lineage>
        <taxon>Bacteria</taxon>
        <taxon>Bacillati</taxon>
        <taxon>Actinomycetota</taxon>
        <taxon>Actinomycetes</taxon>
        <taxon>Mycobacteriales</taxon>
        <taxon>Gordoniaceae</taxon>
        <taxon>Gordonia</taxon>
    </lineage>
</organism>
<dbReference type="Pfam" id="PF13193">
    <property type="entry name" value="AMP-binding_C"/>
    <property type="match status" value="4"/>
</dbReference>
<dbReference type="SMART" id="SM00824">
    <property type="entry name" value="PKS_TE"/>
    <property type="match status" value="1"/>
</dbReference>
<accession>A0A243Q556</accession>
<dbReference type="GO" id="GO:0008610">
    <property type="term" value="P:lipid biosynthetic process"/>
    <property type="evidence" value="ECO:0007669"/>
    <property type="project" value="UniProtKB-ARBA"/>
</dbReference>
<name>A0A243Q556_9ACTN</name>
<dbReference type="FunFam" id="1.10.1200.10:FF:000005">
    <property type="entry name" value="Nonribosomal peptide synthetase 1"/>
    <property type="match status" value="2"/>
</dbReference>
<dbReference type="SUPFAM" id="SSF53474">
    <property type="entry name" value="alpha/beta-Hydrolases"/>
    <property type="match status" value="1"/>
</dbReference>
<dbReference type="Gene3D" id="3.40.50.980">
    <property type="match status" value="8"/>
</dbReference>
<dbReference type="InterPro" id="IPR025110">
    <property type="entry name" value="AMP-bd_C"/>
</dbReference>
<protein>
    <submittedName>
        <fullName evidence="8">Non-ribosomal peptide synthetase</fullName>
    </submittedName>
</protein>
<dbReference type="SUPFAM" id="SSF52777">
    <property type="entry name" value="CoA-dependent acyltransferases"/>
    <property type="match status" value="13"/>
</dbReference>
<dbReference type="InterPro" id="IPR020845">
    <property type="entry name" value="AMP-binding_CS"/>
</dbReference>
<dbReference type="InterPro" id="IPR010060">
    <property type="entry name" value="NRPS_synth"/>
</dbReference>
<dbReference type="InterPro" id="IPR020806">
    <property type="entry name" value="PKS_PP-bd"/>
</dbReference>
<dbReference type="FunFam" id="3.30.559.30:FF:000001">
    <property type="entry name" value="Non-ribosomal peptide synthetase"/>
    <property type="match status" value="1"/>
</dbReference>
<dbReference type="Gene3D" id="3.40.50.1820">
    <property type="entry name" value="alpha/beta hydrolase"/>
    <property type="match status" value="2"/>
</dbReference>
<evidence type="ECO:0000313" key="8">
    <source>
        <dbReference type="EMBL" id="OUC76563.1"/>
    </source>
</evidence>
<dbReference type="FunFam" id="3.40.50.12780:FF:000012">
    <property type="entry name" value="Non-ribosomal peptide synthetase"/>
    <property type="match status" value="1"/>
</dbReference>
<evidence type="ECO:0000256" key="4">
    <source>
        <dbReference type="ARBA" id="ARBA00022737"/>
    </source>
</evidence>
<feature type="domain" description="Carrier" evidence="7">
    <location>
        <begin position="3645"/>
        <end position="3720"/>
    </location>
</feature>
<dbReference type="Gene3D" id="3.30.559.10">
    <property type="entry name" value="Chloramphenicol acetyltransferase-like domain"/>
    <property type="match status" value="6"/>
</dbReference>
<dbReference type="Proteomes" id="UP000194632">
    <property type="component" value="Unassembled WGS sequence"/>
</dbReference>
<dbReference type="PANTHER" id="PTHR45527">
    <property type="entry name" value="NONRIBOSOMAL PEPTIDE SYNTHETASE"/>
    <property type="match status" value="1"/>
</dbReference>
<dbReference type="GO" id="GO:0043041">
    <property type="term" value="P:amino acid activation for nonribosomal peptide biosynthetic process"/>
    <property type="evidence" value="ECO:0007669"/>
    <property type="project" value="TreeGrafter"/>
</dbReference>
<dbReference type="FunFam" id="2.30.38.10:FF:000001">
    <property type="entry name" value="Non-ribosomal peptide synthetase PvdI"/>
    <property type="match status" value="1"/>
</dbReference>
<keyword evidence="2" id="KW-0596">Phosphopantetheine</keyword>
<gene>
    <name evidence="8" type="ORF">CA982_21445</name>
</gene>
<dbReference type="CDD" id="cd05930">
    <property type="entry name" value="A_NRPS"/>
    <property type="match status" value="4"/>
</dbReference>
<dbReference type="SMART" id="SM00823">
    <property type="entry name" value="PKS_PP"/>
    <property type="match status" value="5"/>
</dbReference>
<keyword evidence="5" id="KW-0045">Antibiotic biosynthesis</keyword>
<evidence type="ECO:0000256" key="1">
    <source>
        <dbReference type="ARBA" id="ARBA00001957"/>
    </source>
</evidence>
<dbReference type="GO" id="GO:0005737">
    <property type="term" value="C:cytoplasm"/>
    <property type="evidence" value="ECO:0007669"/>
    <property type="project" value="TreeGrafter"/>
</dbReference>
<feature type="domain" description="Carrier" evidence="7">
    <location>
        <begin position="982"/>
        <end position="1056"/>
    </location>
</feature>
<evidence type="ECO:0000259" key="7">
    <source>
        <dbReference type="PROSITE" id="PS50075"/>
    </source>
</evidence>
<dbReference type="Gene3D" id="3.30.300.30">
    <property type="match status" value="5"/>
</dbReference>
<feature type="compositionally biased region" description="Low complexity" evidence="6">
    <location>
        <begin position="11"/>
        <end position="27"/>
    </location>
</feature>
<evidence type="ECO:0000256" key="5">
    <source>
        <dbReference type="ARBA" id="ARBA00023194"/>
    </source>
</evidence>
<reference evidence="8 9" key="1">
    <citation type="submission" date="2017-05" db="EMBL/GenBank/DDBJ databases">
        <title>Biotechnological potential of actinobacteria isolated from South African environments.</title>
        <authorList>
            <person name="Le Roes-Hill M."/>
            <person name="Prins A."/>
            <person name="Durrell K.A."/>
        </authorList>
    </citation>
    <scope>NUCLEOTIDE SEQUENCE [LARGE SCALE GENOMIC DNA]</scope>
    <source>
        <strain evidence="8">BS2</strain>
    </source>
</reference>
<dbReference type="Gene3D" id="1.10.1200.10">
    <property type="entry name" value="ACP-like"/>
    <property type="match status" value="3"/>
</dbReference>